<organism evidence="4 5">
    <name type="scientific">Uabimicrobium amorphum</name>
    <dbReference type="NCBI Taxonomy" id="2596890"/>
    <lineage>
        <taxon>Bacteria</taxon>
        <taxon>Pseudomonadati</taxon>
        <taxon>Planctomycetota</taxon>
        <taxon>Candidatus Uabimicrobiia</taxon>
        <taxon>Candidatus Uabimicrobiales</taxon>
        <taxon>Candidatus Uabimicrobiaceae</taxon>
        <taxon>Candidatus Uabimicrobium</taxon>
    </lineage>
</organism>
<protein>
    <submittedName>
        <fullName evidence="4">Type IV fimbrial assembly protein PilB</fullName>
    </submittedName>
</protein>
<keyword evidence="5" id="KW-1185">Reference proteome</keyword>
<evidence type="ECO:0000256" key="1">
    <source>
        <dbReference type="SAM" id="MobiDB-lite"/>
    </source>
</evidence>
<evidence type="ECO:0000313" key="4">
    <source>
        <dbReference type="EMBL" id="BBM83112.1"/>
    </source>
</evidence>
<sequence>MSEVVKVILKDKIANKLVALKLKEQNRIGRAILVLKKKYEHLKDLDLALYYKNEELDLNMNVQQFIADYNYTEKKRIEIRQVTPAVEVNTFAAEEVPPAAPQKQQADYIAMMSQGKTSFQQAILELFASCGMISGDTNDILVKAQQLNQPISQVLIEGRYVSEQDYLTTINSKLDIPTINVNHLEVPSEVLGKINKDVAEHCSALPIKEEGGVLFVAVPNPFDVQKLQEIRSLAKQQIETVLAPENSIQQRIQQLYAKKEEKLIIENGRRLSSDELSMDKCDAPTVWQDKDDFFADDEPQKPEGQIWDAPTLVTRSGEDGTPEIMDEQQPFDLHEEAAFGGMDELIQSANQEEGLQAGSSDGFSIDGGNPMGDGFSIDADAGAEMGDGFEIGGGDATDPMSDGFAIDGGDDAAADPMSDGFAIGGDDDAAVDPMNDGFAIGGDDAAADPMSDGFAIGGDDTAANPMDDGFAIGGDSPDSMSDGFSIDGDDTAANPMDDGFAIDGGDSPDSMSDGFSIDGDANSAMEDGFSLDSDDSASAAAPMADADGFDIDSDDGTNAMDENIATDASASDTESGGFDIDQESPLAETGEPQDEETPETSQEDTASDSLIESSESQVSMDDEAEAEDKAEADSPQESSAEAPQGELAIGEEIPLYGGINPEELEQDSKDEIAIKSEANIDTPAEEEQKKTKADDPEMNLTDEEELLEQSIRDEFLESRHEQEADTESSSSLEQDAEESETQQETPEQEEPTQPAEEPAPPQEKKQAQPQPVAQAQPAQPVAQPKKKLTSLRRNIHVKHYNKISLWKTYPINVVFSKKKIKIQSADNVTQVRGRISVSADNPTVKIVPHVPGCIVSSQEVYVDLSGDVKAQIWITPVSVGKIQDAHLQFWHDGKRVCHIDLDFQVVKQTSAKFSMACAFIFPILSLIHTVFGQQIIEKSPKVMGFALQKLDEFAQQTNGVFNLGLIVGLSFLGLAGIFYLLNRHKKGLPVDDNLELTY</sequence>
<dbReference type="AlphaFoldDB" id="A0A5S9F3F8"/>
<evidence type="ECO:0000313" key="5">
    <source>
        <dbReference type="Proteomes" id="UP000326354"/>
    </source>
</evidence>
<feature type="compositionally biased region" description="Low complexity" evidence="1">
    <location>
        <begin position="767"/>
        <end position="783"/>
    </location>
</feature>
<feature type="compositionally biased region" description="Basic and acidic residues" evidence="1">
    <location>
        <begin position="686"/>
        <end position="695"/>
    </location>
</feature>
<feature type="compositionally biased region" description="Low complexity" evidence="1">
    <location>
        <begin position="503"/>
        <end position="516"/>
    </location>
</feature>
<dbReference type="Gene3D" id="3.30.300.160">
    <property type="entry name" value="Type II secretion system, protein E, N-terminal domain"/>
    <property type="match status" value="1"/>
</dbReference>
<feature type="compositionally biased region" description="Acidic residues" evidence="1">
    <location>
        <begin position="696"/>
        <end position="707"/>
    </location>
</feature>
<dbReference type="Pfam" id="PF05157">
    <property type="entry name" value="MshEN"/>
    <property type="match status" value="1"/>
</dbReference>
<proteinExistence type="predicted"/>
<dbReference type="KEGG" id="uam:UABAM_01463"/>
<keyword evidence="2" id="KW-1133">Transmembrane helix</keyword>
<dbReference type="InterPro" id="IPR007831">
    <property type="entry name" value="T2SS_GspE_N"/>
</dbReference>
<feature type="compositionally biased region" description="Acidic residues" evidence="1">
    <location>
        <begin position="591"/>
        <end position="606"/>
    </location>
</feature>
<dbReference type="SUPFAM" id="SSF160246">
    <property type="entry name" value="EspE N-terminal domain-like"/>
    <property type="match status" value="1"/>
</dbReference>
<dbReference type="EMBL" id="AP019860">
    <property type="protein sequence ID" value="BBM83112.1"/>
    <property type="molecule type" value="Genomic_DNA"/>
</dbReference>
<keyword evidence="2" id="KW-0812">Transmembrane</keyword>
<accession>A0A5S9F3F8</accession>
<feature type="compositionally biased region" description="Acidic residues" evidence="1">
    <location>
        <begin position="734"/>
        <end position="750"/>
    </location>
</feature>
<feature type="compositionally biased region" description="Polar residues" evidence="1">
    <location>
        <begin position="607"/>
        <end position="619"/>
    </location>
</feature>
<feature type="region of interest" description="Disordered" evidence="1">
    <location>
        <begin position="450"/>
        <end position="790"/>
    </location>
</feature>
<feature type="compositionally biased region" description="Basic and acidic residues" evidence="1">
    <location>
        <begin position="710"/>
        <end position="723"/>
    </location>
</feature>
<keyword evidence="2" id="KW-0472">Membrane</keyword>
<feature type="transmembrane region" description="Helical" evidence="2">
    <location>
        <begin position="913"/>
        <end position="931"/>
    </location>
</feature>
<feature type="compositionally biased region" description="Low complexity" evidence="1">
    <location>
        <begin position="527"/>
        <end position="546"/>
    </location>
</feature>
<reference evidence="4 5" key="1">
    <citation type="submission" date="2019-08" db="EMBL/GenBank/DDBJ databases">
        <title>Complete genome sequence of Candidatus Uab amorphum.</title>
        <authorList>
            <person name="Shiratori T."/>
            <person name="Suzuki S."/>
            <person name="Kakizawa Y."/>
            <person name="Ishida K."/>
        </authorList>
    </citation>
    <scope>NUCLEOTIDE SEQUENCE [LARGE SCALE GENOMIC DNA]</scope>
    <source>
        <strain evidence="4 5">SRT547</strain>
    </source>
</reference>
<dbReference type="RefSeq" id="WP_151967328.1">
    <property type="nucleotide sequence ID" value="NZ_AP019860.1"/>
</dbReference>
<evidence type="ECO:0000259" key="3">
    <source>
        <dbReference type="Pfam" id="PF05157"/>
    </source>
</evidence>
<gene>
    <name evidence="4" type="ORF">UABAM_01463</name>
</gene>
<dbReference type="Proteomes" id="UP000326354">
    <property type="component" value="Chromosome"/>
</dbReference>
<feature type="domain" description="Type II secretion system protein GspE N-terminal" evidence="3">
    <location>
        <begin position="174"/>
        <end position="260"/>
    </location>
</feature>
<evidence type="ECO:0000256" key="2">
    <source>
        <dbReference type="SAM" id="Phobius"/>
    </source>
</evidence>
<dbReference type="InterPro" id="IPR037257">
    <property type="entry name" value="T2SS_E_N_sf"/>
</dbReference>
<name>A0A5S9F3F8_UABAM</name>
<feature type="transmembrane region" description="Helical" evidence="2">
    <location>
        <begin position="959"/>
        <end position="981"/>
    </location>
</feature>